<dbReference type="InterPro" id="IPR001322">
    <property type="entry name" value="Lamin_tail_dom"/>
</dbReference>
<dbReference type="Pfam" id="PF00932">
    <property type="entry name" value="LTD"/>
    <property type="match status" value="1"/>
</dbReference>
<dbReference type="KEGG" id="nve:5508714"/>
<dbReference type="Gene3D" id="2.60.40.1260">
    <property type="entry name" value="Lamin Tail domain"/>
    <property type="match status" value="1"/>
</dbReference>
<dbReference type="PROSITE" id="PS51841">
    <property type="entry name" value="LTD"/>
    <property type="match status" value="1"/>
</dbReference>
<dbReference type="GO" id="GO:0006998">
    <property type="term" value="P:nuclear envelope organization"/>
    <property type="evidence" value="ECO:0000318"/>
    <property type="project" value="GO_Central"/>
</dbReference>
<dbReference type="InterPro" id="IPR039008">
    <property type="entry name" value="IF_rod_dom"/>
</dbReference>
<dbReference type="InterPro" id="IPR018039">
    <property type="entry name" value="IF_conserved"/>
</dbReference>
<dbReference type="FunCoup" id="A7SGD1">
    <property type="interactions" value="682"/>
</dbReference>
<dbReference type="GO" id="GO:0051664">
    <property type="term" value="P:nuclear pore localization"/>
    <property type="evidence" value="ECO:0000318"/>
    <property type="project" value="GO_Central"/>
</dbReference>
<dbReference type="SMR" id="A7SGD1"/>
<dbReference type="HOGENOM" id="CLU_012560_9_2_1"/>
<keyword evidence="2 5" id="KW-0403">Intermediate filament</keyword>
<feature type="compositionally biased region" description="Low complexity" evidence="7">
    <location>
        <begin position="1"/>
        <end position="22"/>
    </location>
</feature>
<dbReference type="PhylomeDB" id="A7SGD1"/>
<feature type="region of interest" description="Disordered" evidence="7">
    <location>
        <begin position="402"/>
        <end position="437"/>
    </location>
</feature>
<keyword evidence="4" id="KW-0539">Nucleus</keyword>
<dbReference type="PANTHER" id="PTHR45721:SF11">
    <property type="entry name" value="LAMIN DM0-RELATED"/>
    <property type="match status" value="1"/>
</dbReference>
<dbReference type="GO" id="GO:0007097">
    <property type="term" value="P:nuclear migration"/>
    <property type="evidence" value="ECO:0000318"/>
    <property type="project" value="GO_Central"/>
</dbReference>
<reference evidence="10 11" key="1">
    <citation type="journal article" date="2007" name="Science">
        <title>Sea anemone genome reveals ancestral eumetazoan gene repertoire and genomic organization.</title>
        <authorList>
            <person name="Putnam N.H."/>
            <person name="Srivastava M."/>
            <person name="Hellsten U."/>
            <person name="Dirks B."/>
            <person name="Chapman J."/>
            <person name="Salamov A."/>
            <person name="Terry A."/>
            <person name="Shapiro H."/>
            <person name="Lindquist E."/>
            <person name="Kapitonov V.V."/>
            <person name="Jurka J."/>
            <person name="Genikhovich G."/>
            <person name="Grigoriev I.V."/>
            <person name="Lucas S.M."/>
            <person name="Steele R.E."/>
            <person name="Finnerty J.R."/>
            <person name="Technau U."/>
            <person name="Martindale M.Q."/>
            <person name="Rokhsar D.S."/>
        </authorList>
    </citation>
    <scope>NUCLEOTIDE SEQUENCE [LARGE SCALE GENOMIC DNA]</scope>
    <source>
        <strain evidence="11">CH2 X CH6</strain>
    </source>
</reference>
<evidence type="ECO:0000259" key="8">
    <source>
        <dbReference type="PROSITE" id="PS51841"/>
    </source>
</evidence>
<dbReference type="PANTHER" id="PTHR45721">
    <property type="entry name" value="LAMIN DM0-RELATED"/>
    <property type="match status" value="1"/>
</dbReference>
<dbReference type="PROSITE" id="PS00226">
    <property type="entry name" value="IF_ROD_1"/>
    <property type="match status" value="1"/>
</dbReference>
<comment type="subcellular location">
    <subcellularLocation>
        <location evidence="1">Nucleus</location>
    </subcellularLocation>
</comment>
<evidence type="ECO:0000256" key="1">
    <source>
        <dbReference type="ARBA" id="ARBA00004123"/>
    </source>
</evidence>
<evidence type="ECO:0008006" key="12">
    <source>
        <dbReference type="Google" id="ProtNLM"/>
    </source>
</evidence>
<evidence type="ECO:0000313" key="10">
    <source>
        <dbReference type="EMBL" id="EDO37225.1"/>
    </source>
</evidence>
<evidence type="ECO:0000256" key="3">
    <source>
        <dbReference type="ARBA" id="ARBA00023054"/>
    </source>
</evidence>
<keyword evidence="11" id="KW-1185">Reference proteome</keyword>
<feature type="region of interest" description="Disordered" evidence="7">
    <location>
        <begin position="1"/>
        <end position="41"/>
    </location>
</feature>
<name>A7SGD1_NEMVE</name>
<dbReference type="Pfam" id="PF00038">
    <property type="entry name" value="Filament"/>
    <property type="match status" value="1"/>
</dbReference>
<dbReference type="InterPro" id="IPR036415">
    <property type="entry name" value="Lamin_tail_dom_sf"/>
</dbReference>
<dbReference type="OMA" id="DDPPITY"/>
<dbReference type="Gene3D" id="1.20.5.1160">
    <property type="entry name" value="Vasodilator-stimulated phosphoprotein"/>
    <property type="match status" value="1"/>
</dbReference>
<evidence type="ECO:0000256" key="7">
    <source>
        <dbReference type="SAM" id="MobiDB-lite"/>
    </source>
</evidence>
<comment type="similarity">
    <text evidence="5">Belongs to the intermediate filament family.</text>
</comment>
<dbReference type="Gene3D" id="1.20.5.170">
    <property type="match status" value="1"/>
</dbReference>
<dbReference type="AlphaFoldDB" id="A7SGD1"/>
<dbReference type="GO" id="GO:0090435">
    <property type="term" value="P:protein localization to nuclear envelope"/>
    <property type="evidence" value="ECO:0000318"/>
    <property type="project" value="GO_Central"/>
</dbReference>
<dbReference type="eggNOG" id="KOG0977">
    <property type="taxonomic scope" value="Eukaryota"/>
</dbReference>
<dbReference type="InParanoid" id="A7SGD1"/>
<evidence type="ECO:0000313" key="11">
    <source>
        <dbReference type="Proteomes" id="UP000001593"/>
    </source>
</evidence>
<dbReference type="EMBL" id="DS469651">
    <property type="protein sequence ID" value="EDO37225.1"/>
    <property type="molecule type" value="Genomic_DNA"/>
</dbReference>
<dbReference type="GO" id="GO:0031507">
    <property type="term" value="P:heterochromatin formation"/>
    <property type="evidence" value="ECO:0000318"/>
    <property type="project" value="GO_Central"/>
</dbReference>
<dbReference type="GO" id="GO:0005200">
    <property type="term" value="F:structural constituent of cytoskeleton"/>
    <property type="evidence" value="ECO:0000318"/>
    <property type="project" value="GO_Central"/>
</dbReference>
<evidence type="ECO:0000259" key="9">
    <source>
        <dbReference type="PROSITE" id="PS51842"/>
    </source>
</evidence>
<dbReference type="STRING" id="45351.A7SGD1"/>
<dbReference type="OrthoDB" id="102442at2759"/>
<sequence>MATATKSPASSSSTPKTPVSSSRIMGSSPPGSAKFTRAQEKAELQHLNDRLATYIDRVKNLEQENSKLRSEVTVSRKTVEREVDSMKSLYETELADARRLLDETAKEKAKQQIESSKNSNDAQEFKNKFDKEAAARKKAEKELNDVRKLLHDKENQLTRRNQEALNLESVLRELQGECEELKDALKAAKYALEQETLTRVDLENRCQSLQEEQNFKKQMYDKELSDIRSQLKTVETKRVVVETDYKDKYEGLMAEKLQELREDYDSDARSFKEETELLYSSKFEELRIQRERDSEALAKLREENRNLSKSVDELSSQVHQLEAKNNALVSRVSDLQGLRAQDKEKHDNEILLRENEIAELRTSIDDALRDYEDLMGVKVALDMEITAYRKLLESEETRLEITPPASPVLGGSSSVSQTRRGNKRARTEETESTMTTTTTAEGAIQFTEADPDGKYIKIYNSGEKDEALGGWTIQRQVGTEDPSVYKFTPKYVLKSQSHVTVWSAQGGGTHKPPSDLVFKQLPSWGSGNEARTALVNAGGEEMATLLEEKVFQHYSTDVIDSGRRGRGRRDGEVAKGCAVM</sequence>
<protein>
    <recommendedName>
        <fullName evidence="12">Lamin</fullName>
    </recommendedName>
</protein>
<accession>A7SGD1</accession>
<evidence type="ECO:0000256" key="2">
    <source>
        <dbReference type="ARBA" id="ARBA00022754"/>
    </source>
</evidence>
<feature type="domain" description="IF rod" evidence="9">
    <location>
        <begin position="40"/>
        <end position="399"/>
    </location>
</feature>
<feature type="domain" description="LTD" evidence="8">
    <location>
        <begin position="432"/>
        <end position="568"/>
    </location>
</feature>
<gene>
    <name evidence="10" type="ORF">NEMVEDRAFT_v1g170348</name>
</gene>
<keyword evidence="3 6" id="KW-0175">Coiled coil</keyword>
<dbReference type="SUPFAM" id="SSF64593">
    <property type="entry name" value="Intermediate filament protein, coiled coil region"/>
    <property type="match status" value="2"/>
</dbReference>
<dbReference type="GO" id="GO:0005882">
    <property type="term" value="C:intermediate filament"/>
    <property type="evidence" value="ECO:0007669"/>
    <property type="project" value="UniProtKB-KW"/>
</dbReference>
<dbReference type="Proteomes" id="UP000001593">
    <property type="component" value="Unassembled WGS sequence"/>
</dbReference>
<dbReference type="SUPFAM" id="SSF74853">
    <property type="entry name" value="Lamin A/C globular tail domain"/>
    <property type="match status" value="1"/>
</dbReference>
<dbReference type="PROSITE" id="PS51842">
    <property type="entry name" value="IF_ROD_2"/>
    <property type="match status" value="1"/>
</dbReference>
<evidence type="ECO:0000256" key="4">
    <source>
        <dbReference type="ARBA" id="ARBA00023242"/>
    </source>
</evidence>
<dbReference type="GO" id="GO:0005652">
    <property type="term" value="C:nuclear lamina"/>
    <property type="evidence" value="ECO:0000318"/>
    <property type="project" value="GO_Central"/>
</dbReference>
<proteinExistence type="inferred from homology"/>
<evidence type="ECO:0000256" key="6">
    <source>
        <dbReference type="SAM" id="Coils"/>
    </source>
</evidence>
<dbReference type="Gene3D" id="1.20.5.500">
    <property type="entry name" value="Single helix bin"/>
    <property type="match status" value="1"/>
</dbReference>
<dbReference type="SMART" id="SM01391">
    <property type="entry name" value="Filament"/>
    <property type="match status" value="1"/>
</dbReference>
<organism evidence="10 11">
    <name type="scientific">Nematostella vectensis</name>
    <name type="common">Starlet sea anemone</name>
    <dbReference type="NCBI Taxonomy" id="45351"/>
    <lineage>
        <taxon>Eukaryota</taxon>
        <taxon>Metazoa</taxon>
        <taxon>Cnidaria</taxon>
        <taxon>Anthozoa</taxon>
        <taxon>Hexacorallia</taxon>
        <taxon>Actiniaria</taxon>
        <taxon>Edwardsiidae</taxon>
        <taxon>Nematostella</taxon>
    </lineage>
</organism>
<evidence type="ECO:0000256" key="5">
    <source>
        <dbReference type="RuleBase" id="RU000685"/>
    </source>
</evidence>
<feature type="coiled-coil region" evidence="6">
    <location>
        <begin position="254"/>
        <end position="331"/>
    </location>
</feature>